<organism evidence="2">
    <name type="scientific">marine metagenome</name>
    <dbReference type="NCBI Taxonomy" id="408172"/>
    <lineage>
        <taxon>unclassified sequences</taxon>
        <taxon>metagenomes</taxon>
        <taxon>ecological metagenomes</taxon>
    </lineage>
</organism>
<protein>
    <recommendedName>
        <fullName evidence="3">DUF3341 domain-containing protein</fullName>
    </recommendedName>
</protein>
<sequence length="173" mass="19166">MSKFTGVWAIFEYLDETTDTIEQVREQGVQPTVITPCPRHEIDHALGSPSTIVPWIALAFGALGCLIGYSLPAWTASDWVLPVSGKPIVAIPPFTIIGFELTILFTAIHTLLGLAILGIIDSFRFPIPNAAKRYPRFQRDRFGVVVRCDAAKIEEFEAIMKKNGAEEVHVEKD</sequence>
<dbReference type="Pfam" id="PF11821">
    <property type="entry name" value="ActD"/>
    <property type="match status" value="1"/>
</dbReference>
<reference evidence="2" key="1">
    <citation type="submission" date="2018-05" db="EMBL/GenBank/DDBJ databases">
        <authorList>
            <person name="Lanie J.A."/>
            <person name="Ng W.-L."/>
            <person name="Kazmierczak K.M."/>
            <person name="Andrzejewski T.M."/>
            <person name="Davidsen T.M."/>
            <person name="Wayne K.J."/>
            <person name="Tettelin H."/>
            <person name="Glass J.I."/>
            <person name="Rusch D."/>
            <person name="Podicherti R."/>
            <person name="Tsui H.-C.T."/>
            <person name="Winkler M.E."/>
        </authorList>
    </citation>
    <scope>NUCLEOTIDE SEQUENCE</scope>
</reference>
<gene>
    <name evidence="2" type="ORF">METZ01_LOCUS136988</name>
</gene>
<keyword evidence="1" id="KW-0472">Membrane</keyword>
<dbReference type="PANTHER" id="PTHR40394:SF2">
    <property type="entry name" value="QUINOL:CYTOCHROME C OXIDOREDUCTASE MEMBRANE PROTEIN"/>
    <property type="match status" value="1"/>
</dbReference>
<feature type="transmembrane region" description="Helical" evidence="1">
    <location>
        <begin position="94"/>
        <end position="120"/>
    </location>
</feature>
<dbReference type="EMBL" id="UINC01019913">
    <property type="protein sequence ID" value="SVA84134.1"/>
    <property type="molecule type" value="Genomic_DNA"/>
</dbReference>
<name>A0A381Z4T3_9ZZZZ</name>
<evidence type="ECO:0000313" key="2">
    <source>
        <dbReference type="EMBL" id="SVA84134.1"/>
    </source>
</evidence>
<dbReference type="InterPro" id="IPR021776">
    <property type="entry name" value="ActD"/>
</dbReference>
<dbReference type="PANTHER" id="PTHR40394">
    <property type="entry name" value="LIPOPROTEIN-RELATED"/>
    <property type="match status" value="1"/>
</dbReference>
<keyword evidence="1" id="KW-0812">Transmembrane</keyword>
<dbReference type="AlphaFoldDB" id="A0A381Z4T3"/>
<evidence type="ECO:0008006" key="3">
    <source>
        <dbReference type="Google" id="ProtNLM"/>
    </source>
</evidence>
<feature type="transmembrane region" description="Helical" evidence="1">
    <location>
        <begin position="52"/>
        <end position="74"/>
    </location>
</feature>
<keyword evidence="1" id="KW-1133">Transmembrane helix</keyword>
<accession>A0A381Z4T3</accession>
<proteinExistence type="predicted"/>
<evidence type="ECO:0000256" key="1">
    <source>
        <dbReference type="SAM" id="Phobius"/>
    </source>
</evidence>